<evidence type="ECO:0000256" key="3">
    <source>
        <dbReference type="ARBA" id="ARBA00023125"/>
    </source>
</evidence>
<dbReference type="EnsemblBacteria" id="AAR33600">
    <property type="protein sequence ID" value="AAR33600"/>
    <property type="gene ID" value="GSU0266"/>
</dbReference>
<dbReference type="PANTHER" id="PTHR30419">
    <property type="entry name" value="HTH-TYPE TRANSCRIPTIONAL REGULATOR YBHD"/>
    <property type="match status" value="1"/>
</dbReference>
<evidence type="ECO:0000256" key="2">
    <source>
        <dbReference type="ARBA" id="ARBA00023015"/>
    </source>
</evidence>
<dbReference type="InterPro" id="IPR005119">
    <property type="entry name" value="LysR_subst-bd"/>
</dbReference>
<dbReference type="DNASU" id="2687505"/>
<gene>
    <name evidence="6" type="ordered locus">GSU0266</name>
</gene>
<protein>
    <submittedName>
        <fullName evidence="6">Helix-turn-helix transcriptional regulator, LysR family</fullName>
    </submittedName>
</protein>
<dbReference type="RefSeq" id="WP_010940939.1">
    <property type="nucleotide sequence ID" value="NC_002939.5"/>
</dbReference>
<dbReference type="Pfam" id="PF00126">
    <property type="entry name" value="HTH_1"/>
    <property type="match status" value="1"/>
</dbReference>
<dbReference type="FunCoup" id="Q74GI0">
    <property type="interactions" value="78"/>
</dbReference>
<dbReference type="InParanoid" id="Q74GI0"/>
<evidence type="ECO:0000313" key="6">
    <source>
        <dbReference type="EMBL" id="AAR33600.1"/>
    </source>
</evidence>
<dbReference type="InterPro" id="IPR036390">
    <property type="entry name" value="WH_DNA-bd_sf"/>
</dbReference>
<dbReference type="PRINTS" id="PR00039">
    <property type="entry name" value="HTHLYSR"/>
</dbReference>
<dbReference type="CDD" id="cd05466">
    <property type="entry name" value="PBP2_LTTR_substrate"/>
    <property type="match status" value="1"/>
</dbReference>
<dbReference type="SMR" id="Q74GI0"/>
<dbReference type="PATRIC" id="fig|243231.5.peg.265"/>
<dbReference type="InterPro" id="IPR000847">
    <property type="entry name" value="LysR_HTH_N"/>
</dbReference>
<evidence type="ECO:0000259" key="5">
    <source>
        <dbReference type="PROSITE" id="PS50931"/>
    </source>
</evidence>
<dbReference type="STRING" id="243231.GSU0266"/>
<dbReference type="GO" id="GO:0003700">
    <property type="term" value="F:DNA-binding transcription factor activity"/>
    <property type="evidence" value="ECO:0007669"/>
    <property type="project" value="InterPro"/>
</dbReference>
<dbReference type="GO" id="GO:0043565">
    <property type="term" value="F:sequence-specific DNA binding"/>
    <property type="evidence" value="ECO:0000318"/>
    <property type="project" value="GO_Central"/>
</dbReference>
<dbReference type="PROSITE" id="PS50931">
    <property type="entry name" value="HTH_LYSR"/>
    <property type="match status" value="1"/>
</dbReference>
<dbReference type="KEGG" id="gsu:GSU0266"/>
<reference evidence="6 7" key="1">
    <citation type="journal article" date="2003" name="Science">
        <title>Genome of Geobacter sulfurreducens: metal reduction in subsurface environments.</title>
        <authorList>
            <person name="Methe B.A."/>
            <person name="Nelson K.E."/>
            <person name="Eisen J.A."/>
            <person name="Paulsen I.T."/>
            <person name="Nelson W."/>
            <person name="Heidelberg J.F."/>
            <person name="Wu D."/>
            <person name="Wu M."/>
            <person name="Ward N."/>
            <person name="Beanan M.J."/>
            <person name="Dodson R.J."/>
            <person name="Madupu R."/>
            <person name="Brinkac L.M."/>
            <person name="Daugherty S.C."/>
            <person name="DeBoy R.T."/>
            <person name="Durkin A.S."/>
            <person name="Gwinn M."/>
            <person name="Kolonay J.F."/>
            <person name="Sullivan S.A."/>
            <person name="Haft D.H."/>
            <person name="Selengut J."/>
            <person name="Davidsen T.M."/>
            <person name="Zafar N."/>
            <person name="White O."/>
            <person name="Tran B."/>
            <person name="Romero C."/>
            <person name="Forberger H.A."/>
            <person name="Weidman J."/>
            <person name="Khouri H."/>
            <person name="Feldblyum T.V."/>
            <person name="Utterback T.R."/>
            <person name="Van Aken S.E."/>
            <person name="Lovley D.R."/>
            <person name="Fraser C.M."/>
        </authorList>
    </citation>
    <scope>NUCLEOTIDE SEQUENCE [LARGE SCALE GENOMIC DNA]</scope>
    <source>
        <strain evidence="7">ATCC 51573 / DSM 12127 / PCA</strain>
    </source>
</reference>
<proteinExistence type="inferred from homology"/>
<dbReference type="InterPro" id="IPR050950">
    <property type="entry name" value="HTH-type_LysR_regulators"/>
</dbReference>
<keyword evidence="7" id="KW-1185">Reference proteome</keyword>
<dbReference type="Proteomes" id="UP000000577">
    <property type="component" value="Chromosome"/>
</dbReference>
<dbReference type="Gene3D" id="3.40.190.290">
    <property type="match status" value="1"/>
</dbReference>
<dbReference type="OrthoDB" id="5338251at2"/>
<dbReference type="AlphaFoldDB" id="Q74GI0"/>
<dbReference type="Pfam" id="PF03466">
    <property type="entry name" value="LysR_substrate"/>
    <property type="match status" value="1"/>
</dbReference>
<dbReference type="HOGENOM" id="CLU_039613_6_2_7"/>
<dbReference type="FunFam" id="1.10.10.10:FF:000001">
    <property type="entry name" value="LysR family transcriptional regulator"/>
    <property type="match status" value="1"/>
</dbReference>
<dbReference type="GO" id="GO:0005829">
    <property type="term" value="C:cytosol"/>
    <property type="evidence" value="ECO:0000318"/>
    <property type="project" value="GO_Central"/>
</dbReference>
<dbReference type="SUPFAM" id="SSF53850">
    <property type="entry name" value="Periplasmic binding protein-like II"/>
    <property type="match status" value="1"/>
</dbReference>
<organism evidence="6 7">
    <name type="scientific">Geobacter sulfurreducens (strain ATCC 51573 / DSM 12127 / PCA)</name>
    <dbReference type="NCBI Taxonomy" id="243231"/>
    <lineage>
        <taxon>Bacteria</taxon>
        <taxon>Pseudomonadati</taxon>
        <taxon>Thermodesulfobacteriota</taxon>
        <taxon>Desulfuromonadia</taxon>
        <taxon>Geobacterales</taxon>
        <taxon>Geobacteraceae</taxon>
        <taxon>Geobacter</taxon>
    </lineage>
</organism>
<evidence type="ECO:0000256" key="4">
    <source>
        <dbReference type="ARBA" id="ARBA00023163"/>
    </source>
</evidence>
<keyword evidence="2" id="KW-0805">Transcription regulation</keyword>
<dbReference type="PANTHER" id="PTHR30419:SF8">
    <property type="entry name" value="NITROGEN ASSIMILATION TRANSCRIPTIONAL ACTIVATOR-RELATED"/>
    <property type="match status" value="1"/>
</dbReference>
<dbReference type="SUPFAM" id="SSF46785">
    <property type="entry name" value="Winged helix' DNA-binding domain"/>
    <property type="match status" value="1"/>
</dbReference>
<dbReference type="InterPro" id="IPR036388">
    <property type="entry name" value="WH-like_DNA-bd_sf"/>
</dbReference>
<name>Q74GI0_GEOSL</name>
<keyword evidence="4" id="KW-0804">Transcription</keyword>
<feature type="domain" description="HTH lysR-type" evidence="5">
    <location>
        <begin position="1"/>
        <end position="58"/>
    </location>
</feature>
<sequence>MDIRQLQFFVAIVRFGSFTKAAERLRVAQPAVSMAMKRLEEELDLVLFNRQERKVSLTAEGEIFLRHAEKILEEVASTETEMEELRGLAKGEVRVGIPPMMSAYFFPQIIRDFSNRYPELHLSVSGEGASKIQKMILDGELDMGVIAGASFPDTLELRRFLREEVIVCVPKNHHLAEMERLPLQEFARHPLIFYKEGYYLRELVFDVMRGAGLNPAIRFETNLYTLVKSLIRKGMGISVFLRMVVEEDDDLEAIPLDPPLYLDLQIAWKKYGYLSRANRAFVDFLLEQSARAHQPVGSCPARLVPAG</sequence>
<evidence type="ECO:0000313" key="7">
    <source>
        <dbReference type="Proteomes" id="UP000000577"/>
    </source>
</evidence>
<accession>Q74GI0</accession>
<comment type="similarity">
    <text evidence="1">Belongs to the LysR transcriptional regulatory family.</text>
</comment>
<dbReference type="eggNOG" id="COG0583">
    <property type="taxonomic scope" value="Bacteria"/>
</dbReference>
<reference evidence="6 7" key="2">
    <citation type="journal article" date="2012" name="BMC Genomics">
        <title>Comparative genomic analysis of Geobacter sulfurreducens KN400, a strain with enhanced capacity for extracellular electron transfer and electricity production.</title>
        <authorList>
            <person name="Butler J.E."/>
            <person name="Young N.D."/>
            <person name="Aklujkar M."/>
            <person name="Lovley D.R."/>
        </authorList>
    </citation>
    <scope>NUCLEOTIDE SEQUENCE [LARGE SCALE GENOMIC DNA]</scope>
    <source>
        <strain evidence="7">ATCC 51573 / DSM 12127 / PCA</strain>
    </source>
</reference>
<dbReference type="Gene3D" id="1.10.10.10">
    <property type="entry name" value="Winged helix-like DNA-binding domain superfamily/Winged helix DNA-binding domain"/>
    <property type="match status" value="1"/>
</dbReference>
<evidence type="ECO:0000256" key="1">
    <source>
        <dbReference type="ARBA" id="ARBA00009437"/>
    </source>
</evidence>
<dbReference type="GO" id="GO:0006355">
    <property type="term" value="P:regulation of DNA-templated transcription"/>
    <property type="evidence" value="ECO:0000318"/>
    <property type="project" value="GO_Central"/>
</dbReference>
<keyword evidence="3" id="KW-0238">DNA-binding</keyword>
<dbReference type="EMBL" id="AE017180">
    <property type="protein sequence ID" value="AAR33600.1"/>
    <property type="molecule type" value="Genomic_DNA"/>
</dbReference>
<dbReference type="FunFam" id="3.40.190.290:FF:000045">
    <property type="entry name" value="Helix-turn-helix transcriptional regulator, LysR family"/>
    <property type="match status" value="1"/>
</dbReference>